<name>A0A498I5X7_MALDO</name>
<reference evidence="1 2" key="1">
    <citation type="submission" date="2018-10" db="EMBL/GenBank/DDBJ databases">
        <title>A high-quality apple genome assembly.</title>
        <authorList>
            <person name="Hu J."/>
        </authorList>
    </citation>
    <scope>NUCLEOTIDE SEQUENCE [LARGE SCALE GENOMIC DNA]</scope>
    <source>
        <strain evidence="2">cv. HFTH1</strain>
        <tissue evidence="1">Young leaf</tissue>
    </source>
</reference>
<accession>A0A498I5X7</accession>
<keyword evidence="2" id="KW-1185">Reference proteome</keyword>
<gene>
    <name evidence="1" type="ORF">DVH24_019779</name>
</gene>
<dbReference type="AlphaFoldDB" id="A0A498I5X7"/>
<evidence type="ECO:0000313" key="1">
    <source>
        <dbReference type="EMBL" id="RXH76891.1"/>
    </source>
</evidence>
<organism evidence="1 2">
    <name type="scientific">Malus domestica</name>
    <name type="common">Apple</name>
    <name type="synonym">Pyrus malus</name>
    <dbReference type="NCBI Taxonomy" id="3750"/>
    <lineage>
        <taxon>Eukaryota</taxon>
        <taxon>Viridiplantae</taxon>
        <taxon>Streptophyta</taxon>
        <taxon>Embryophyta</taxon>
        <taxon>Tracheophyta</taxon>
        <taxon>Spermatophyta</taxon>
        <taxon>Magnoliopsida</taxon>
        <taxon>eudicotyledons</taxon>
        <taxon>Gunneridae</taxon>
        <taxon>Pentapetalae</taxon>
        <taxon>rosids</taxon>
        <taxon>fabids</taxon>
        <taxon>Rosales</taxon>
        <taxon>Rosaceae</taxon>
        <taxon>Amygdaloideae</taxon>
        <taxon>Maleae</taxon>
        <taxon>Malus</taxon>
    </lineage>
</organism>
<dbReference type="Proteomes" id="UP000290289">
    <property type="component" value="Chromosome 14"/>
</dbReference>
<evidence type="ECO:0000313" key="2">
    <source>
        <dbReference type="Proteomes" id="UP000290289"/>
    </source>
</evidence>
<dbReference type="EMBL" id="RDQH01000340">
    <property type="protein sequence ID" value="RXH76891.1"/>
    <property type="molecule type" value="Genomic_DNA"/>
</dbReference>
<protein>
    <submittedName>
        <fullName evidence="1">Uncharacterized protein</fullName>
    </submittedName>
</protein>
<sequence length="63" mass="7397">MVYGLLVKLIGKKKNQGKWKNTYRWNTILDPLNGEPFIREDIKIFINFSLLKNSTVKLCNNIN</sequence>
<dbReference type="STRING" id="3750.A0A498I5X7"/>
<proteinExistence type="predicted"/>
<comment type="caution">
    <text evidence="1">The sequence shown here is derived from an EMBL/GenBank/DDBJ whole genome shotgun (WGS) entry which is preliminary data.</text>
</comment>